<evidence type="ECO:0000313" key="2">
    <source>
        <dbReference type="Proteomes" id="UP000066284"/>
    </source>
</evidence>
<dbReference type="EMBL" id="LN885086">
    <property type="protein sequence ID" value="CUQ67406.1"/>
    <property type="molecule type" value="Genomic_DNA"/>
</dbReference>
<evidence type="ECO:0000313" key="1">
    <source>
        <dbReference type="EMBL" id="CUQ67406.1"/>
    </source>
</evidence>
<reference evidence="2" key="1">
    <citation type="submission" date="2015-09" db="EMBL/GenBank/DDBJ databases">
        <authorList>
            <person name="Daims H."/>
        </authorList>
    </citation>
    <scope>NUCLEOTIDE SEQUENCE [LARGE SCALE GENOMIC DNA]</scope>
</reference>
<organism evidence="1 2">
    <name type="scientific">Candidatus Nitrospira inopinata</name>
    <dbReference type="NCBI Taxonomy" id="1715989"/>
    <lineage>
        <taxon>Bacteria</taxon>
        <taxon>Pseudomonadati</taxon>
        <taxon>Nitrospirota</taxon>
        <taxon>Nitrospiria</taxon>
        <taxon>Nitrospirales</taxon>
        <taxon>Nitrospiraceae</taxon>
        <taxon>Nitrospira</taxon>
    </lineage>
</organism>
<name>A0A0S4KW47_9BACT</name>
<dbReference type="Proteomes" id="UP000066284">
    <property type="component" value="Chromosome 1"/>
</dbReference>
<protein>
    <submittedName>
        <fullName evidence="1">Uncharacterized protein</fullName>
    </submittedName>
</protein>
<gene>
    <name evidence="1" type="ORF">NITINOP_2434</name>
</gene>
<proteinExistence type="predicted"/>
<keyword evidence="2" id="KW-1185">Reference proteome</keyword>
<dbReference type="KEGG" id="nio:NITINOP_2434"/>
<accession>A0A0S4KW47</accession>
<dbReference type="AlphaFoldDB" id="A0A0S4KW47"/>
<dbReference type="STRING" id="1715989.NITINOP_2434"/>
<sequence>MKGQIFRDDFEYEVDRSASNAEVTFRAHGWSDVKANNSYYQRGAGFLFTQFDSTLGSRVLVMESRPSMAKVPPGFGYAQTDYYLKYGKGEGALASIPPCVWIQFWTYATPESRFSRRDKTIYPCRGPYPCGRGQLGWLFMWGSSGFESSPAPPGGRFLALEGERADFRGDLEYPTNARKLFQNVEKIPLLAGRWYQVRLHLDVSGEQGIYEAWIREKEKPWRKVAEWIGGVTKNFLWPIPVEERIGFSVLAMPTTVNGPGDSITYMDDFVLAVSEKDLP</sequence>